<evidence type="ECO:0000256" key="5">
    <source>
        <dbReference type="ARBA" id="ARBA00023124"/>
    </source>
</evidence>
<gene>
    <name evidence="10" type="ORF">GCM10011273_18320</name>
</gene>
<protein>
    <recommendedName>
        <fullName evidence="8">Abasic site processing protein</fullName>
        <ecNumber evidence="8">3.4.-.-</ecNumber>
    </recommendedName>
</protein>
<feature type="region of interest" description="Disordered" evidence="9">
    <location>
        <begin position="212"/>
        <end position="238"/>
    </location>
</feature>
<dbReference type="GO" id="GO:0106300">
    <property type="term" value="P:protein-DNA covalent cross-linking repair"/>
    <property type="evidence" value="ECO:0007669"/>
    <property type="project" value="InterPro"/>
</dbReference>
<evidence type="ECO:0000256" key="9">
    <source>
        <dbReference type="SAM" id="MobiDB-lite"/>
    </source>
</evidence>
<dbReference type="EMBL" id="BMZB01000002">
    <property type="protein sequence ID" value="GGZ32499.1"/>
    <property type="molecule type" value="Genomic_DNA"/>
</dbReference>
<evidence type="ECO:0000256" key="4">
    <source>
        <dbReference type="ARBA" id="ARBA00022801"/>
    </source>
</evidence>
<dbReference type="InterPro" id="IPR036590">
    <property type="entry name" value="SRAP-like"/>
</dbReference>
<dbReference type="GO" id="GO:0008233">
    <property type="term" value="F:peptidase activity"/>
    <property type="evidence" value="ECO:0007669"/>
    <property type="project" value="UniProtKB-KW"/>
</dbReference>
<dbReference type="GO" id="GO:0003697">
    <property type="term" value="F:single-stranded DNA binding"/>
    <property type="evidence" value="ECO:0007669"/>
    <property type="project" value="InterPro"/>
</dbReference>
<dbReference type="RefSeq" id="WP_189486165.1">
    <property type="nucleotide sequence ID" value="NZ_BMZB01000002.1"/>
</dbReference>
<dbReference type="GO" id="GO:0006508">
    <property type="term" value="P:proteolysis"/>
    <property type="evidence" value="ECO:0007669"/>
    <property type="project" value="UniProtKB-KW"/>
</dbReference>
<dbReference type="Gene3D" id="3.90.1680.10">
    <property type="entry name" value="SOS response associated peptidase-like"/>
    <property type="match status" value="1"/>
</dbReference>
<dbReference type="SUPFAM" id="SSF143081">
    <property type="entry name" value="BB1717-like"/>
    <property type="match status" value="1"/>
</dbReference>
<evidence type="ECO:0000256" key="2">
    <source>
        <dbReference type="ARBA" id="ARBA00022670"/>
    </source>
</evidence>
<keyword evidence="7" id="KW-0456">Lyase</keyword>
<evidence type="ECO:0000256" key="7">
    <source>
        <dbReference type="ARBA" id="ARBA00023239"/>
    </source>
</evidence>
<evidence type="ECO:0000313" key="10">
    <source>
        <dbReference type="EMBL" id="GGZ32499.1"/>
    </source>
</evidence>
<comment type="caution">
    <text evidence="10">The sequence shown here is derived from an EMBL/GenBank/DDBJ whole genome shotgun (WGS) entry which is preliminary data.</text>
</comment>
<evidence type="ECO:0000256" key="6">
    <source>
        <dbReference type="ARBA" id="ARBA00023125"/>
    </source>
</evidence>
<dbReference type="Pfam" id="PF02586">
    <property type="entry name" value="SRAP"/>
    <property type="match status" value="1"/>
</dbReference>
<dbReference type="Proteomes" id="UP000662572">
    <property type="component" value="Unassembled WGS sequence"/>
</dbReference>
<dbReference type="EC" id="3.4.-.-" evidence="8"/>
<keyword evidence="11" id="KW-1185">Reference proteome</keyword>
<dbReference type="InterPro" id="IPR003738">
    <property type="entry name" value="SRAP"/>
</dbReference>
<dbReference type="GO" id="GO:0016829">
    <property type="term" value="F:lyase activity"/>
    <property type="evidence" value="ECO:0007669"/>
    <property type="project" value="UniProtKB-KW"/>
</dbReference>
<keyword evidence="6" id="KW-0238">DNA-binding</keyword>
<keyword evidence="5" id="KW-0190">Covalent protein-DNA linkage</keyword>
<comment type="similarity">
    <text evidence="1 8">Belongs to the SOS response-associated peptidase family.</text>
</comment>
<reference evidence="10" key="2">
    <citation type="submission" date="2020-09" db="EMBL/GenBank/DDBJ databases">
        <authorList>
            <person name="Sun Q."/>
            <person name="Kim S."/>
        </authorList>
    </citation>
    <scope>NUCLEOTIDE SEQUENCE</scope>
    <source>
        <strain evidence="10">KCTC 32296</strain>
    </source>
</reference>
<evidence type="ECO:0000256" key="3">
    <source>
        <dbReference type="ARBA" id="ARBA00022763"/>
    </source>
</evidence>
<keyword evidence="4 8" id="KW-0378">Hydrolase</keyword>
<organism evidence="10 11">
    <name type="scientific">Asticcacaulis endophyticus</name>
    <dbReference type="NCBI Taxonomy" id="1395890"/>
    <lineage>
        <taxon>Bacteria</taxon>
        <taxon>Pseudomonadati</taxon>
        <taxon>Pseudomonadota</taxon>
        <taxon>Alphaproteobacteria</taxon>
        <taxon>Caulobacterales</taxon>
        <taxon>Caulobacteraceae</taxon>
        <taxon>Asticcacaulis</taxon>
    </lineage>
</organism>
<feature type="compositionally biased region" description="Basic and acidic residues" evidence="9">
    <location>
        <begin position="221"/>
        <end position="232"/>
    </location>
</feature>
<dbReference type="AlphaFoldDB" id="A0A918Q3P0"/>
<reference evidence="10" key="1">
    <citation type="journal article" date="2014" name="Int. J. Syst. Evol. Microbiol.">
        <title>Complete genome sequence of Corynebacterium casei LMG S-19264T (=DSM 44701T), isolated from a smear-ripened cheese.</title>
        <authorList>
            <consortium name="US DOE Joint Genome Institute (JGI-PGF)"/>
            <person name="Walter F."/>
            <person name="Albersmeier A."/>
            <person name="Kalinowski J."/>
            <person name="Ruckert C."/>
        </authorList>
    </citation>
    <scope>NUCLEOTIDE SEQUENCE</scope>
    <source>
        <strain evidence="10">KCTC 32296</strain>
    </source>
</reference>
<name>A0A918Q3P0_9CAUL</name>
<sequence>MCGRFKPKKTWSELHDILNLLGMEVPQGDLFAEARLEIRPTNQYPIIRAGKDGTYETAMCRWSLVPYWFKKPLSEFKLTTFNAKIEEAAEKATFKSAFARRHCLISVDSFWEWWGAHPSGAKGKKQRWEISRADNHQMVFAGIWDRAETADGPIESFTLMTRAAGDDLDAYHTREPVTLVPDEYTAWLNCQPVTSIHPAEDQWPSAVKGTFRFAPADDIPDPPKRLKNKSEDQQPPML</sequence>
<keyword evidence="3" id="KW-0227">DNA damage</keyword>
<accession>A0A918Q3P0</accession>
<evidence type="ECO:0000256" key="1">
    <source>
        <dbReference type="ARBA" id="ARBA00008136"/>
    </source>
</evidence>
<evidence type="ECO:0000313" key="11">
    <source>
        <dbReference type="Proteomes" id="UP000662572"/>
    </source>
</evidence>
<keyword evidence="2 8" id="KW-0645">Protease</keyword>
<dbReference type="PANTHER" id="PTHR13604:SF0">
    <property type="entry name" value="ABASIC SITE PROCESSING PROTEIN HMCES"/>
    <property type="match status" value="1"/>
</dbReference>
<proteinExistence type="inferred from homology"/>
<dbReference type="PANTHER" id="PTHR13604">
    <property type="entry name" value="DC12-RELATED"/>
    <property type="match status" value="1"/>
</dbReference>
<evidence type="ECO:0000256" key="8">
    <source>
        <dbReference type="RuleBase" id="RU364100"/>
    </source>
</evidence>